<keyword evidence="1" id="KW-1133">Transmembrane helix</keyword>
<organism evidence="3 4">
    <name type="scientific">Neomoorella stamsii</name>
    <dbReference type="NCBI Taxonomy" id="1266720"/>
    <lineage>
        <taxon>Bacteria</taxon>
        <taxon>Bacillati</taxon>
        <taxon>Bacillota</taxon>
        <taxon>Clostridia</taxon>
        <taxon>Neomoorellales</taxon>
        <taxon>Neomoorellaceae</taxon>
        <taxon>Neomoorella</taxon>
    </lineage>
</organism>
<sequence length="504" mass="53090">MAGLLQGFAVALTPMNLLFAFIGVFLGTLVGVLPGIGPIGSMALLLGATYGLPPATALIMFAGIYYGSMYGGSTTSILVNIPGEASSVVTAIEGNKMARKGRGGAALSLAAIGSFIAGTIGLVILTLLAPKLAEAALKFGPPEYFAIAVFGLLVLSQLSGQGLLKSFIMVGVGLLLGTVGLDMITGQPRFTFGSVELQQGIDFVPIAMGLFGIAEVLQVAEEKLAEKKDIIRVRFRELLPNRTEARRSVGPIIRGSFLGFLIGLIPGPAAVISTFLSYTLERKISKYQKEFGHGAPEGVAGPEAANNSAAVGAFVPLLSLGIPFAPPTALLLSAMMIHGVTPGPLLIQEHPEVFWGVIASMYIGNIMLLALNLPLVGLFVNVLRTPKNLLMPIILLLCIVGAFAINNSVTDLWIMLIAGIAGYILRKLRFSVAPLVLALVIGPMMENSLRQSLMLSQGDFRIFITQPLSRALFILAGAVLIIPLLVRLVKRGVKNTNVAAPQQR</sequence>
<feature type="transmembrane region" description="Helical" evidence="1">
    <location>
        <begin position="43"/>
        <end position="66"/>
    </location>
</feature>
<accession>A0A9X7J5B8</accession>
<feature type="transmembrane region" description="Helical" evidence="1">
    <location>
        <begin position="353"/>
        <end position="373"/>
    </location>
</feature>
<evidence type="ECO:0000256" key="1">
    <source>
        <dbReference type="SAM" id="Phobius"/>
    </source>
</evidence>
<evidence type="ECO:0000313" key="3">
    <source>
        <dbReference type="EMBL" id="PRR77563.1"/>
    </source>
</evidence>
<feature type="transmembrane region" description="Helical" evidence="1">
    <location>
        <begin position="166"/>
        <end position="184"/>
    </location>
</feature>
<feature type="transmembrane region" description="Helical" evidence="1">
    <location>
        <begin position="256"/>
        <end position="278"/>
    </location>
</feature>
<dbReference type="RefSeq" id="WP_054938251.1">
    <property type="nucleotide sequence ID" value="NZ_PVXL01000007.1"/>
</dbReference>
<feature type="transmembrane region" description="Helical" evidence="1">
    <location>
        <begin position="17"/>
        <end position="36"/>
    </location>
</feature>
<dbReference type="PANTHER" id="PTHR35342">
    <property type="entry name" value="TRICARBOXYLIC TRANSPORT PROTEIN"/>
    <property type="match status" value="1"/>
</dbReference>
<feature type="transmembrane region" description="Helical" evidence="1">
    <location>
        <begin position="468"/>
        <end position="486"/>
    </location>
</feature>
<feature type="transmembrane region" description="Helical" evidence="1">
    <location>
        <begin position="393"/>
        <end position="416"/>
    </location>
</feature>
<evidence type="ECO:0000259" key="2">
    <source>
        <dbReference type="Pfam" id="PF01970"/>
    </source>
</evidence>
<dbReference type="EMBL" id="PVXL01000007">
    <property type="protein sequence ID" value="PRR77563.1"/>
    <property type="molecule type" value="Genomic_DNA"/>
</dbReference>
<keyword evidence="1" id="KW-0472">Membrane</keyword>
<dbReference type="Proteomes" id="UP000239430">
    <property type="component" value="Unassembled WGS sequence"/>
</dbReference>
<evidence type="ECO:0000313" key="4">
    <source>
        <dbReference type="Proteomes" id="UP000239430"/>
    </source>
</evidence>
<feature type="transmembrane region" description="Helical" evidence="1">
    <location>
        <begin position="309"/>
        <end position="332"/>
    </location>
</feature>
<feature type="domain" description="DUF112" evidence="2">
    <location>
        <begin position="17"/>
        <end position="437"/>
    </location>
</feature>
<feature type="transmembrane region" description="Helical" evidence="1">
    <location>
        <begin position="141"/>
        <end position="160"/>
    </location>
</feature>
<gene>
    <name evidence="3" type="ORF">MOST_01600</name>
</gene>
<name>A0A9X7J5B8_9FIRM</name>
<dbReference type="InterPro" id="IPR002823">
    <property type="entry name" value="DUF112_TM"/>
</dbReference>
<reference evidence="3 4" key="1">
    <citation type="submission" date="2018-03" db="EMBL/GenBank/DDBJ databases">
        <title>Genome sequence of Moorella stamsii DSM 26217.</title>
        <authorList>
            <person name="Poehlein A."/>
            <person name="Daniel R."/>
        </authorList>
    </citation>
    <scope>NUCLEOTIDE SEQUENCE [LARGE SCALE GENOMIC DNA]</scope>
    <source>
        <strain evidence="4">DSM 26217</strain>
    </source>
</reference>
<comment type="caution">
    <text evidence="3">The sequence shown here is derived from an EMBL/GenBank/DDBJ whole genome shotgun (WGS) entry which is preliminary data.</text>
</comment>
<protein>
    <submittedName>
        <fullName evidence="3">Tripartite tricarboxylate transporter TctA family protein</fullName>
    </submittedName>
</protein>
<feature type="transmembrane region" description="Helical" evidence="1">
    <location>
        <begin position="428"/>
        <end position="445"/>
    </location>
</feature>
<keyword evidence="4" id="KW-1185">Reference proteome</keyword>
<feature type="transmembrane region" description="Helical" evidence="1">
    <location>
        <begin position="105"/>
        <end position="129"/>
    </location>
</feature>
<dbReference type="Pfam" id="PF01970">
    <property type="entry name" value="TctA"/>
    <property type="match status" value="1"/>
</dbReference>
<dbReference type="PANTHER" id="PTHR35342:SF5">
    <property type="entry name" value="TRICARBOXYLIC TRANSPORT PROTEIN"/>
    <property type="match status" value="1"/>
</dbReference>
<proteinExistence type="predicted"/>
<dbReference type="AlphaFoldDB" id="A0A9X7J5B8"/>
<keyword evidence="1" id="KW-0812">Transmembrane</keyword>